<dbReference type="InterPro" id="IPR042100">
    <property type="entry name" value="Bug_dom1"/>
</dbReference>
<organism evidence="1">
    <name type="scientific">marine sediment metagenome</name>
    <dbReference type="NCBI Taxonomy" id="412755"/>
    <lineage>
        <taxon>unclassified sequences</taxon>
        <taxon>metagenomes</taxon>
        <taxon>ecological metagenomes</taxon>
    </lineage>
</organism>
<dbReference type="Gene3D" id="3.40.190.150">
    <property type="entry name" value="Bordetella uptake gene, domain 1"/>
    <property type="match status" value="1"/>
</dbReference>
<comment type="caution">
    <text evidence="1">The sequence shown here is derived from an EMBL/GenBank/DDBJ whole genome shotgun (WGS) entry which is preliminary data.</text>
</comment>
<dbReference type="EMBL" id="BARU01008728">
    <property type="protein sequence ID" value="GAH44550.1"/>
    <property type="molecule type" value="Genomic_DNA"/>
</dbReference>
<protein>
    <recommendedName>
        <fullName evidence="2">Tripartite tricarboxylate transporter substrate binding protein</fullName>
    </recommendedName>
</protein>
<dbReference type="Gene3D" id="3.40.190.10">
    <property type="entry name" value="Periplasmic binding protein-like II"/>
    <property type="match status" value="1"/>
</dbReference>
<accession>X1GIA4</accession>
<dbReference type="InterPro" id="IPR005064">
    <property type="entry name" value="BUG"/>
</dbReference>
<dbReference type="SUPFAM" id="SSF53850">
    <property type="entry name" value="Periplasmic binding protein-like II"/>
    <property type="match status" value="1"/>
</dbReference>
<sequence length="302" mass="33169">MKYKYLPLRLAVWVTFPLWIGFADAAELKWPEKPITVYVGWTAGGSSDITTRALVMEMEKRLGRKILVTNVTGAVGSIGATPVAKAPPDGYLWFGGSAVHGTWPILGYSDASWTDFYAFLDAVMPTSIYVLDDAPWKTIEQLIADIQASPKGRFRYGHPGAGSNGSIFGGLLLEAAGVVDKVRSIPYRGGREAGRYLLSGEISFASVTMGDLADWAVAGRVRPLANLFSSEIMFEGVKYRAITDIYPELEPYQAINPCYGIYVHRDTPEEIVTKIAETFVYAIQQEGFQKIVVEERAGILLP</sequence>
<evidence type="ECO:0000313" key="1">
    <source>
        <dbReference type="EMBL" id="GAH44550.1"/>
    </source>
</evidence>
<dbReference type="PANTHER" id="PTHR42928:SF5">
    <property type="entry name" value="BLR1237 PROTEIN"/>
    <property type="match status" value="1"/>
</dbReference>
<dbReference type="Pfam" id="PF03401">
    <property type="entry name" value="TctC"/>
    <property type="match status" value="1"/>
</dbReference>
<dbReference type="AlphaFoldDB" id="X1GIA4"/>
<reference evidence="1" key="1">
    <citation type="journal article" date="2014" name="Front. Microbiol.">
        <title>High frequency of phylogenetically diverse reductive dehalogenase-homologous genes in deep subseafloor sedimentary metagenomes.</title>
        <authorList>
            <person name="Kawai M."/>
            <person name="Futagami T."/>
            <person name="Toyoda A."/>
            <person name="Takaki Y."/>
            <person name="Nishi S."/>
            <person name="Hori S."/>
            <person name="Arai W."/>
            <person name="Tsubouchi T."/>
            <person name="Morono Y."/>
            <person name="Uchiyama I."/>
            <person name="Ito T."/>
            <person name="Fujiyama A."/>
            <person name="Inagaki F."/>
            <person name="Takami H."/>
        </authorList>
    </citation>
    <scope>NUCLEOTIDE SEQUENCE</scope>
    <source>
        <strain evidence="1">Expedition CK06-06</strain>
    </source>
</reference>
<dbReference type="PANTHER" id="PTHR42928">
    <property type="entry name" value="TRICARBOXYLATE-BINDING PROTEIN"/>
    <property type="match status" value="1"/>
</dbReference>
<proteinExistence type="predicted"/>
<dbReference type="CDD" id="cd07012">
    <property type="entry name" value="PBP2_Bug_TTT"/>
    <property type="match status" value="1"/>
</dbReference>
<feature type="non-terminal residue" evidence="1">
    <location>
        <position position="302"/>
    </location>
</feature>
<evidence type="ECO:0008006" key="2">
    <source>
        <dbReference type="Google" id="ProtNLM"/>
    </source>
</evidence>
<name>X1GIA4_9ZZZZ</name>
<gene>
    <name evidence="1" type="ORF">S03H2_16987</name>
</gene>